<dbReference type="Gene3D" id="3.30.70.270">
    <property type="match status" value="1"/>
</dbReference>
<sequence>MAPVSASEIAKGPVFYMLHHPVLRETSSTSPLRVVFNASCNTNSGTSLNNQLLVGPKLQEDLSSILLRWRTHRLVFIADIAKMYRQILVHPSDTDYQRILWHPNAKLPISHYRLFTVTYGIASAPYLAMRVLKQLCSDEGAKFPLAVHVLENSTYVDDVLFGADKVSDIQKIRNQLNNLLKLGGFHLRK</sequence>
<dbReference type="EMBL" id="LBMM01010717">
    <property type="protein sequence ID" value="KMQ87299.1"/>
    <property type="molecule type" value="Genomic_DNA"/>
</dbReference>
<dbReference type="SUPFAM" id="SSF56672">
    <property type="entry name" value="DNA/RNA polymerases"/>
    <property type="match status" value="1"/>
</dbReference>
<accession>A0A0J7KAJ3</accession>
<dbReference type="PANTHER" id="PTHR47331">
    <property type="entry name" value="PHD-TYPE DOMAIN-CONTAINING PROTEIN"/>
    <property type="match status" value="1"/>
</dbReference>
<name>A0A0J7KAJ3_LASNI</name>
<organism evidence="1 2">
    <name type="scientific">Lasius niger</name>
    <name type="common">Black garden ant</name>
    <dbReference type="NCBI Taxonomy" id="67767"/>
    <lineage>
        <taxon>Eukaryota</taxon>
        <taxon>Metazoa</taxon>
        <taxon>Ecdysozoa</taxon>
        <taxon>Arthropoda</taxon>
        <taxon>Hexapoda</taxon>
        <taxon>Insecta</taxon>
        <taxon>Pterygota</taxon>
        <taxon>Neoptera</taxon>
        <taxon>Endopterygota</taxon>
        <taxon>Hymenoptera</taxon>
        <taxon>Apocrita</taxon>
        <taxon>Aculeata</taxon>
        <taxon>Formicoidea</taxon>
        <taxon>Formicidae</taxon>
        <taxon>Formicinae</taxon>
        <taxon>Lasius</taxon>
        <taxon>Lasius</taxon>
    </lineage>
</organism>
<dbReference type="STRING" id="67767.A0A0J7KAJ3"/>
<dbReference type="PaxDb" id="67767-A0A0J7KAJ3"/>
<evidence type="ECO:0008006" key="3">
    <source>
        <dbReference type="Google" id="ProtNLM"/>
    </source>
</evidence>
<dbReference type="GO" id="GO:0071897">
    <property type="term" value="P:DNA biosynthetic process"/>
    <property type="evidence" value="ECO:0007669"/>
    <property type="project" value="UniProtKB-ARBA"/>
</dbReference>
<proteinExistence type="predicted"/>
<reference evidence="1 2" key="1">
    <citation type="submission" date="2015-04" db="EMBL/GenBank/DDBJ databases">
        <title>Lasius niger genome sequencing.</title>
        <authorList>
            <person name="Konorov E.A."/>
            <person name="Nikitin M.A."/>
            <person name="Kirill M.V."/>
            <person name="Chang P."/>
        </authorList>
    </citation>
    <scope>NUCLEOTIDE SEQUENCE [LARGE SCALE GENOMIC DNA]</scope>
    <source>
        <tissue evidence="1">Whole</tissue>
    </source>
</reference>
<evidence type="ECO:0000313" key="1">
    <source>
        <dbReference type="EMBL" id="KMQ87299.1"/>
    </source>
</evidence>
<dbReference type="InterPro" id="IPR043502">
    <property type="entry name" value="DNA/RNA_pol_sf"/>
</dbReference>
<dbReference type="InterPro" id="IPR043128">
    <property type="entry name" value="Rev_trsase/Diguanyl_cyclase"/>
</dbReference>
<protein>
    <recommendedName>
        <fullName evidence="3">Reverse transcriptase domain-containing protein</fullName>
    </recommendedName>
</protein>
<dbReference type="AlphaFoldDB" id="A0A0J7KAJ3"/>
<evidence type="ECO:0000313" key="2">
    <source>
        <dbReference type="Proteomes" id="UP000036403"/>
    </source>
</evidence>
<keyword evidence="2" id="KW-1185">Reference proteome</keyword>
<dbReference type="Proteomes" id="UP000036403">
    <property type="component" value="Unassembled WGS sequence"/>
</dbReference>
<comment type="caution">
    <text evidence="1">The sequence shown here is derived from an EMBL/GenBank/DDBJ whole genome shotgun (WGS) entry which is preliminary data.</text>
</comment>
<dbReference type="OrthoDB" id="7697913at2759"/>
<gene>
    <name evidence="1" type="ORF">RF55_13453</name>
</gene>
<dbReference type="Gene3D" id="3.10.10.10">
    <property type="entry name" value="HIV Type 1 Reverse Transcriptase, subunit A, domain 1"/>
    <property type="match status" value="1"/>
</dbReference>